<dbReference type="PANTHER" id="PTHR43390:SF1">
    <property type="entry name" value="CHLOROPLAST PROCESSING PEPTIDASE"/>
    <property type="match status" value="1"/>
</dbReference>
<dbReference type="CDD" id="cd06530">
    <property type="entry name" value="S26_SPase_I"/>
    <property type="match status" value="2"/>
</dbReference>
<gene>
    <name evidence="10" type="primary">sipV</name>
    <name evidence="10" type="ORF">Pr1d_21270</name>
</gene>
<organism evidence="10 11">
    <name type="scientific">Bythopirellula goksoeyrii</name>
    <dbReference type="NCBI Taxonomy" id="1400387"/>
    <lineage>
        <taxon>Bacteria</taxon>
        <taxon>Pseudomonadati</taxon>
        <taxon>Planctomycetota</taxon>
        <taxon>Planctomycetia</taxon>
        <taxon>Pirellulales</taxon>
        <taxon>Lacipirellulaceae</taxon>
        <taxon>Bythopirellula</taxon>
    </lineage>
</organism>
<dbReference type="InterPro" id="IPR019533">
    <property type="entry name" value="Peptidase_S26"/>
</dbReference>
<evidence type="ECO:0000259" key="9">
    <source>
        <dbReference type="Pfam" id="PF10502"/>
    </source>
</evidence>
<evidence type="ECO:0000313" key="10">
    <source>
        <dbReference type="EMBL" id="QEG34841.1"/>
    </source>
</evidence>
<dbReference type="GO" id="GO:0004252">
    <property type="term" value="F:serine-type endopeptidase activity"/>
    <property type="evidence" value="ECO:0007669"/>
    <property type="project" value="InterPro"/>
</dbReference>
<feature type="active site" evidence="7">
    <location>
        <position position="23"/>
    </location>
</feature>
<accession>A0A5B9QL31</accession>
<feature type="active site" evidence="7">
    <location>
        <position position="112"/>
    </location>
</feature>
<dbReference type="GO" id="GO:0006465">
    <property type="term" value="P:signal peptide processing"/>
    <property type="evidence" value="ECO:0007669"/>
    <property type="project" value="InterPro"/>
</dbReference>
<keyword evidence="11" id="KW-1185">Reference proteome</keyword>
<proteinExistence type="inferred from homology"/>
<dbReference type="PANTHER" id="PTHR43390">
    <property type="entry name" value="SIGNAL PEPTIDASE I"/>
    <property type="match status" value="1"/>
</dbReference>
<dbReference type="InterPro" id="IPR019757">
    <property type="entry name" value="Pept_S26A_signal_pept_1_Lys-AS"/>
</dbReference>
<keyword evidence="5 8" id="KW-0645">Protease</keyword>
<keyword evidence="6 8" id="KW-0378">Hydrolase</keyword>
<evidence type="ECO:0000256" key="4">
    <source>
        <dbReference type="ARBA" id="ARBA00019232"/>
    </source>
</evidence>
<dbReference type="GO" id="GO:0009003">
    <property type="term" value="F:signal peptidase activity"/>
    <property type="evidence" value="ECO:0007669"/>
    <property type="project" value="UniProtKB-EC"/>
</dbReference>
<dbReference type="KEGG" id="bgok:Pr1d_21270"/>
<evidence type="ECO:0000256" key="3">
    <source>
        <dbReference type="ARBA" id="ARBA00013208"/>
    </source>
</evidence>
<dbReference type="SUPFAM" id="SSF51306">
    <property type="entry name" value="LexA/Signal peptidase"/>
    <property type="match status" value="2"/>
</dbReference>
<dbReference type="EMBL" id="CP042913">
    <property type="protein sequence ID" value="QEG34841.1"/>
    <property type="molecule type" value="Genomic_DNA"/>
</dbReference>
<dbReference type="GO" id="GO:0016020">
    <property type="term" value="C:membrane"/>
    <property type="evidence" value="ECO:0007669"/>
    <property type="project" value="InterPro"/>
</dbReference>
<evidence type="ECO:0000256" key="7">
    <source>
        <dbReference type="PIRSR" id="PIRSR600223-1"/>
    </source>
</evidence>
<dbReference type="Gene3D" id="2.10.109.10">
    <property type="entry name" value="Umud Fragment, subunit A"/>
    <property type="match status" value="2"/>
</dbReference>
<comment type="similarity">
    <text evidence="2">Belongs to the peptidase S26 family.</text>
</comment>
<dbReference type="PRINTS" id="PR00727">
    <property type="entry name" value="LEADERPTASE"/>
</dbReference>
<evidence type="ECO:0000256" key="2">
    <source>
        <dbReference type="ARBA" id="ARBA00009370"/>
    </source>
</evidence>
<evidence type="ECO:0000256" key="1">
    <source>
        <dbReference type="ARBA" id="ARBA00000677"/>
    </source>
</evidence>
<dbReference type="InterPro" id="IPR019758">
    <property type="entry name" value="Pept_S26A_signal_pept_1_CS"/>
</dbReference>
<evidence type="ECO:0000256" key="8">
    <source>
        <dbReference type="RuleBase" id="RU003993"/>
    </source>
</evidence>
<dbReference type="PROSITE" id="PS00761">
    <property type="entry name" value="SPASE_I_3"/>
    <property type="match status" value="1"/>
</dbReference>
<dbReference type="InterPro" id="IPR019756">
    <property type="entry name" value="Pept_S26A_signal_pept_1_Ser-AS"/>
</dbReference>
<dbReference type="EC" id="3.4.21.89" evidence="3 8"/>
<feature type="domain" description="Peptidase S26" evidence="9">
    <location>
        <begin position="74"/>
        <end position="152"/>
    </location>
</feature>
<dbReference type="Proteomes" id="UP000323917">
    <property type="component" value="Chromosome"/>
</dbReference>
<dbReference type="Pfam" id="PF10502">
    <property type="entry name" value="Peptidase_S26"/>
    <property type="match status" value="2"/>
</dbReference>
<dbReference type="InterPro" id="IPR036286">
    <property type="entry name" value="LexA/Signal_pep-like_sf"/>
</dbReference>
<dbReference type="PROSITE" id="PS00760">
    <property type="entry name" value="SPASE_I_2"/>
    <property type="match status" value="1"/>
</dbReference>
<dbReference type="PROSITE" id="PS00501">
    <property type="entry name" value="SPASE_I_1"/>
    <property type="match status" value="1"/>
</dbReference>
<dbReference type="AlphaFoldDB" id="A0A5B9QL31"/>
<sequence length="391" mass="44030">MAILLRTWLEMGLVEPVTVAGSSMAPTLLGPHASVQCERCQNGFDVGAEFAAVADEAECPQCGFQKNSLAELPVNRGDRLLIDRTAFTYRIPERWEPVVFASPMEEGGLVVKRVVGLPGETIQLRDGELWTNGRLAKKPLATQRTLRSLVHKETAAANRWRGSGWTWRNNSWNCESETDWQWLSYEHPGKKPITDDSAHNAGLTRRLFEVRDLCLSMRLQTTGNGDFAIRMNADEKVLEIKLNPSAGTLEYLAGEKILSRKELSTEALRNLQNREVQLELSFCDQQLLVAIEGRVEFIQEKVAEVEFHDPRPLFSVGARNLSVTLCDLQVYRDIYYASREESQGFKEPMVPVTLGERDIFVLGDNVPISLDSRHWGPLPLRFLVGRPLGVR</sequence>
<evidence type="ECO:0000313" key="11">
    <source>
        <dbReference type="Proteomes" id="UP000323917"/>
    </source>
</evidence>
<protein>
    <recommendedName>
        <fullName evidence="4 8">Signal peptidase I</fullName>
        <ecNumber evidence="3 8">3.4.21.89</ecNumber>
    </recommendedName>
</protein>
<reference evidence="10 11" key="1">
    <citation type="submission" date="2019-08" db="EMBL/GenBank/DDBJ databases">
        <title>Deep-cultivation of Planctomycetes and their phenomic and genomic characterization uncovers novel biology.</title>
        <authorList>
            <person name="Wiegand S."/>
            <person name="Jogler M."/>
            <person name="Boedeker C."/>
            <person name="Pinto D."/>
            <person name="Vollmers J."/>
            <person name="Rivas-Marin E."/>
            <person name="Kohn T."/>
            <person name="Peeters S.H."/>
            <person name="Heuer A."/>
            <person name="Rast P."/>
            <person name="Oberbeckmann S."/>
            <person name="Bunk B."/>
            <person name="Jeske O."/>
            <person name="Meyerdierks A."/>
            <person name="Storesund J.E."/>
            <person name="Kallscheuer N."/>
            <person name="Luecker S."/>
            <person name="Lage O.M."/>
            <person name="Pohl T."/>
            <person name="Merkel B.J."/>
            <person name="Hornburger P."/>
            <person name="Mueller R.-W."/>
            <person name="Bruemmer F."/>
            <person name="Labrenz M."/>
            <person name="Spormann A.M."/>
            <person name="Op den Camp H."/>
            <person name="Overmann J."/>
            <person name="Amann R."/>
            <person name="Jetten M.S.M."/>
            <person name="Mascher T."/>
            <person name="Medema M.H."/>
            <person name="Devos D.P."/>
            <person name="Kaster A.-K."/>
            <person name="Ovreas L."/>
            <person name="Rohde M."/>
            <person name="Galperin M.Y."/>
            <person name="Jogler C."/>
        </authorList>
    </citation>
    <scope>NUCLEOTIDE SEQUENCE [LARGE SCALE GENOMIC DNA]</scope>
    <source>
        <strain evidence="10 11">Pr1d</strain>
    </source>
</reference>
<evidence type="ECO:0000256" key="5">
    <source>
        <dbReference type="ARBA" id="ARBA00022670"/>
    </source>
</evidence>
<name>A0A5B9QL31_9BACT</name>
<feature type="domain" description="Peptidase S26" evidence="9">
    <location>
        <begin position="352"/>
        <end position="386"/>
    </location>
</feature>
<dbReference type="InterPro" id="IPR000223">
    <property type="entry name" value="Pept_S26A_signal_pept_1"/>
</dbReference>
<comment type="catalytic activity">
    <reaction evidence="1 8">
        <text>Cleavage of hydrophobic, N-terminal signal or leader sequences from secreted and periplasmic proteins.</text>
        <dbReference type="EC" id="3.4.21.89"/>
    </reaction>
</comment>
<evidence type="ECO:0000256" key="6">
    <source>
        <dbReference type="ARBA" id="ARBA00022801"/>
    </source>
</evidence>